<feature type="non-terminal residue" evidence="2">
    <location>
        <position position="82"/>
    </location>
</feature>
<evidence type="ECO:0000313" key="3">
    <source>
        <dbReference type="Proteomes" id="UP000479000"/>
    </source>
</evidence>
<dbReference type="Proteomes" id="UP000479000">
    <property type="component" value="Unassembled WGS sequence"/>
</dbReference>
<protein>
    <submittedName>
        <fullName evidence="2">Uncharacterized protein</fullName>
    </submittedName>
</protein>
<accession>A0A6H5H9N9</accession>
<proteinExistence type="predicted"/>
<dbReference type="AlphaFoldDB" id="A0A6H5H9N9"/>
<gene>
    <name evidence="2" type="ORF">NTEN_LOCUS17747</name>
</gene>
<feature type="compositionally biased region" description="Basic residues" evidence="1">
    <location>
        <begin position="32"/>
        <end position="51"/>
    </location>
</feature>
<dbReference type="EMBL" id="CADCXU010026048">
    <property type="protein sequence ID" value="CAB0013096.1"/>
    <property type="molecule type" value="Genomic_DNA"/>
</dbReference>
<reference evidence="2 3" key="1">
    <citation type="submission" date="2020-02" db="EMBL/GenBank/DDBJ databases">
        <authorList>
            <person name="Ferguson B K."/>
        </authorList>
    </citation>
    <scope>NUCLEOTIDE SEQUENCE [LARGE SCALE GENOMIC DNA]</scope>
</reference>
<evidence type="ECO:0000313" key="2">
    <source>
        <dbReference type="EMBL" id="CAB0013096.1"/>
    </source>
</evidence>
<organism evidence="2 3">
    <name type="scientific">Nesidiocoris tenuis</name>
    <dbReference type="NCBI Taxonomy" id="355587"/>
    <lineage>
        <taxon>Eukaryota</taxon>
        <taxon>Metazoa</taxon>
        <taxon>Ecdysozoa</taxon>
        <taxon>Arthropoda</taxon>
        <taxon>Hexapoda</taxon>
        <taxon>Insecta</taxon>
        <taxon>Pterygota</taxon>
        <taxon>Neoptera</taxon>
        <taxon>Paraneoptera</taxon>
        <taxon>Hemiptera</taxon>
        <taxon>Heteroptera</taxon>
        <taxon>Panheteroptera</taxon>
        <taxon>Cimicomorpha</taxon>
        <taxon>Miridae</taxon>
        <taxon>Dicyphina</taxon>
        <taxon>Nesidiocoris</taxon>
    </lineage>
</organism>
<name>A0A6H5H9N9_9HEMI</name>
<feature type="compositionally biased region" description="Basic and acidic residues" evidence="1">
    <location>
        <begin position="1"/>
        <end position="11"/>
    </location>
</feature>
<keyword evidence="3" id="KW-1185">Reference proteome</keyword>
<feature type="region of interest" description="Disordered" evidence="1">
    <location>
        <begin position="1"/>
        <end position="53"/>
    </location>
</feature>
<sequence length="82" mass="9271">MEGGEWKEKGNSTRSAQSSGYVSTASSGLHSTSHHNQNHHHHHHHHHHQSGRRCGTCFQFSNPTVWSVCFLRILTENAFLVT</sequence>
<feature type="compositionally biased region" description="Polar residues" evidence="1">
    <location>
        <begin position="12"/>
        <end position="31"/>
    </location>
</feature>
<evidence type="ECO:0000256" key="1">
    <source>
        <dbReference type="SAM" id="MobiDB-lite"/>
    </source>
</evidence>